<dbReference type="GO" id="GO:0009117">
    <property type="term" value="P:nucleotide metabolic process"/>
    <property type="evidence" value="ECO:0007669"/>
    <property type="project" value="InterPro"/>
</dbReference>
<evidence type="ECO:0000313" key="7">
    <source>
        <dbReference type="Proteomes" id="UP000238916"/>
    </source>
</evidence>
<dbReference type="GO" id="GO:0000287">
    <property type="term" value="F:magnesium ion binding"/>
    <property type="evidence" value="ECO:0007669"/>
    <property type="project" value="InterPro"/>
</dbReference>
<keyword evidence="2" id="KW-0479">Metal-binding</keyword>
<gene>
    <name evidence="6" type="ORF">SBF1_1410006</name>
</gene>
<dbReference type="InterPro" id="IPR017850">
    <property type="entry name" value="Alkaline_phosphatase_core_sf"/>
</dbReference>
<keyword evidence="3" id="KW-0464">Manganese</keyword>
<dbReference type="AlphaFoldDB" id="A0A2U3K536"/>
<comment type="similarity">
    <text evidence="1">Belongs to the phosphopentomutase family.</text>
</comment>
<feature type="domain" description="Metalloenzyme" evidence="5">
    <location>
        <begin position="1"/>
        <end position="295"/>
    </location>
</feature>
<evidence type="ECO:0000259" key="5">
    <source>
        <dbReference type="Pfam" id="PF01676"/>
    </source>
</evidence>
<dbReference type="GO" id="GO:0008973">
    <property type="term" value="F:phosphopentomutase activity"/>
    <property type="evidence" value="ECO:0007669"/>
    <property type="project" value="InterPro"/>
</dbReference>
<dbReference type="Gene3D" id="3.40.720.10">
    <property type="entry name" value="Alkaline Phosphatase, subunit A"/>
    <property type="match status" value="1"/>
</dbReference>
<dbReference type="EMBL" id="OMOF01000048">
    <property type="protein sequence ID" value="SPF34772.1"/>
    <property type="molecule type" value="Genomic_DNA"/>
</dbReference>
<evidence type="ECO:0000256" key="4">
    <source>
        <dbReference type="ARBA" id="ARBA00023235"/>
    </source>
</evidence>
<dbReference type="PANTHER" id="PTHR21110:SF0">
    <property type="entry name" value="PHOSPHOPENTOMUTASE"/>
    <property type="match status" value="1"/>
</dbReference>
<protein>
    <submittedName>
        <fullName evidence="6">Metalloenzyme superfamily protein</fullName>
    </submittedName>
</protein>
<dbReference type="InterPro" id="IPR006124">
    <property type="entry name" value="Metalloenzyme"/>
</dbReference>
<evidence type="ECO:0000256" key="2">
    <source>
        <dbReference type="ARBA" id="ARBA00022723"/>
    </source>
</evidence>
<name>A0A2U3K536_9FIRM</name>
<reference evidence="7" key="1">
    <citation type="submission" date="2018-02" db="EMBL/GenBank/DDBJ databases">
        <authorList>
            <person name="Hausmann B."/>
        </authorList>
    </citation>
    <scope>NUCLEOTIDE SEQUENCE [LARGE SCALE GENOMIC DNA]</scope>
    <source>
        <strain evidence="7">Peat soil MAG SbF1</strain>
    </source>
</reference>
<sequence length="301" mass="33169">MHMVMIFLDGFGLGGKDDNPIVAAKTPSLDELLGGHFLWGKRYVTHNNTVLRPLDTMLGVEGTPQSATGQTTLWTGINAAKAIGHHLRAYPNQLLAEIIAEKSIFRQLAEVGKTTMFANTFTKGYDQAVSSGKRTHTASTLSALAGGVRLRRVPDLRAGLAVYQDMTNEILVQQGEQVAVISSYEAGRRLANLALRYDFTLYEFFQTDIKGHKQLWDEAIGLVERIDSFIGGFLSVVEEKDVAWILTSDHGNIEDFSVKGHTANPVPALCWSNRPVKWPAWDTLEEVTPGILKLLTQGEAF</sequence>
<keyword evidence="4" id="KW-0413">Isomerase</keyword>
<dbReference type="OrthoDB" id="9778226at2"/>
<dbReference type="InterPro" id="IPR010045">
    <property type="entry name" value="DeoB"/>
</dbReference>
<dbReference type="Pfam" id="PF01676">
    <property type="entry name" value="Metalloenzyme"/>
    <property type="match status" value="1"/>
</dbReference>
<dbReference type="Proteomes" id="UP000238916">
    <property type="component" value="Unassembled WGS sequence"/>
</dbReference>
<evidence type="ECO:0000313" key="6">
    <source>
        <dbReference type="EMBL" id="SPF34772.1"/>
    </source>
</evidence>
<evidence type="ECO:0000256" key="3">
    <source>
        <dbReference type="ARBA" id="ARBA00023211"/>
    </source>
</evidence>
<dbReference type="SUPFAM" id="SSF53649">
    <property type="entry name" value="Alkaline phosphatase-like"/>
    <property type="match status" value="1"/>
</dbReference>
<dbReference type="PANTHER" id="PTHR21110">
    <property type="entry name" value="PHOSPHOPENTOMUTASE"/>
    <property type="match status" value="1"/>
</dbReference>
<organism evidence="6 7">
    <name type="scientific">Candidatus Desulfosporosinus infrequens</name>
    <dbReference type="NCBI Taxonomy" id="2043169"/>
    <lineage>
        <taxon>Bacteria</taxon>
        <taxon>Bacillati</taxon>
        <taxon>Bacillota</taxon>
        <taxon>Clostridia</taxon>
        <taxon>Eubacteriales</taxon>
        <taxon>Desulfitobacteriaceae</taxon>
        <taxon>Desulfosporosinus</taxon>
    </lineage>
</organism>
<proteinExistence type="inferred from homology"/>
<dbReference type="GO" id="GO:0005829">
    <property type="term" value="C:cytosol"/>
    <property type="evidence" value="ECO:0007669"/>
    <property type="project" value="TreeGrafter"/>
</dbReference>
<accession>A0A2U3K536</accession>
<dbReference type="GO" id="GO:0043094">
    <property type="term" value="P:metabolic compound salvage"/>
    <property type="evidence" value="ECO:0007669"/>
    <property type="project" value="InterPro"/>
</dbReference>
<evidence type="ECO:0000256" key="1">
    <source>
        <dbReference type="ARBA" id="ARBA00010373"/>
    </source>
</evidence>